<proteinExistence type="predicted"/>
<dbReference type="NCBIfam" id="TIGR04183">
    <property type="entry name" value="Por_Secre_tail"/>
    <property type="match status" value="1"/>
</dbReference>
<evidence type="ECO:0000259" key="2">
    <source>
        <dbReference type="Pfam" id="PF18962"/>
    </source>
</evidence>
<dbReference type="Pfam" id="PF18962">
    <property type="entry name" value="Por_Secre_tail"/>
    <property type="match status" value="1"/>
</dbReference>
<reference evidence="3 4" key="1">
    <citation type="submission" date="2019-08" db="EMBL/GenBank/DDBJ databases">
        <title>Genome of Luteibaculum oceani JCM 18817.</title>
        <authorList>
            <person name="Bowman J.P."/>
        </authorList>
    </citation>
    <scope>NUCLEOTIDE SEQUENCE [LARGE SCALE GENOMIC DNA]</scope>
    <source>
        <strain evidence="3 4">JCM 18817</strain>
    </source>
</reference>
<dbReference type="RefSeq" id="WP_147015296.1">
    <property type="nucleotide sequence ID" value="NZ_VORB01000011.1"/>
</dbReference>
<dbReference type="OrthoDB" id="9800925at2"/>
<evidence type="ECO:0000313" key="4">
    <source>
        <dbReference type="Proteomes" id="UP000321168"/>
    </source>
</evidence>
<comment type="caution">
    <text evidence="3">The sequence shown here is derived from an EMBL/GenBank/DDBJ whole genome shotgun (WGS) entry which is preliminary data.</text>
</comment>
<keyword evidence="1" id="KW-0732">Signal</keyword>
<dbReference type="Proteomes" id="UP000321168">
    <property type="component" value="Unassembled WGS sequence"/>
</dbReference>
<accession>A0A5C6UYL9</accession>
<gene>
    <name evidence="3" type="ORF">FRX97_11125</name>
</gene>
<dbReference type="AlphaFoldDB" id="A0A5C6UYL9"/>
<organism evidence="3 4">
    <name type="scientific">Luteibaculum oceani</name>
    <dbReference type="NCBI Taxonomy" id="1294296"/>
    <lineage>
        <taxon>Bacteria</taxon>
        <taxon>Pseudomonadati</taxon>
        <taxon>Bacteroidota</taxon>
        <taxon>Flavobacteriia</taxon>
        <taxon>Flavobacteriales</taxon>
        <taxon>Luteibaculaceae</taxon>
        <taxon>Luteibaculum</taxon>
    </lineage>
</organism>
<evidence type="ECO:0000313" key="3">
    <source>
        <dbReference type="EMBL" id="TXC76058.1"/>
    </source>
</evidence>
<dbReference type="InterPro" id="IPR026444">
    <property type="entry name" value="Secre_tail"/>
</dbReference>
<sequence length="764" mass="86333">MKKLLLLLPLLICGYLSKGQETLICEPLEYIDGLVPTDIIEFDNNIYISGQGGVWRYNPDPSAATNNLDLINSGISGLEKNQLAATKDLFIWKGKLHILKNSGIVMRLENDTWTEVFSGYKFNEVAVVKDQFFGFITMNHLNFTEAYTGELHKYDENTGELVSLNLRTKRFLPTAKPLANIGNEILGVVTGEGIYIYEDNKLTELPFIESVTGIFGVDGSNIWIWRDLSPFQSKTEILRLEDGFWEDDYFGNNQKEQVEKVFEYNNGVGVNITPYIDYSKQSSETYIIEKPLLRNDSLFIRPRAIPEYIERDYYTHNLINGIVSRPEGFYLAYKDVIRRRTNIRVRNGELGVAFGFRGTKHSVAGVSNNRLYTINHFKGDPEKGTLDVFKMESGVQRSYPSLDYVTHLTFDQSNVLIAGEVEFYDSLYTINGEGDLVNLFKLPISGTQKFRDYYFPIHAELGVFQFPGEYPSPSNKGILINAKTQETINISIPNEVGQITDTEYHNNPELLFCISNRAPYTQGQTTVASYYNLITRMWALIGFDEPVENGRIRVFEGLSVIDGLLYAVVREKDANNPEDLGIRMLYKSSTTLGAQFTFESMYPEYLPAKFRDYGTRNLGVNGDNYYQNDGDMLDWSPLSFQGIPEGAQITSVEASNNGGLIIATYGNGIYQTQSTTGVSEFNMNDNFLDVYPNPARDIVTINIHPSELNSSNHGVYNLSGKKVGELSIKGDKVQINVSGLENGVYIGKVLNKKNSFRYFKIIKN</sequence>
<keyword evidence="4" id="KW-1185">Reference proteome</keyword>
<protein>
    <submittedName>
        <fullName evidence="3">T9SS type A sorting domain-containing protein</fullName>
    </submittedName>
</protein>
<feature type="domain" description="Secretion system C-terminal sorting" evidence="2">
    <location>
        <begin position="690"/>
        <end position="756"/>
    </location>
</feature>
<dbReference type="EMBL" id="VORB01000011">
    <property type="protein sequence ID" value="TXC76058.1"/>
    <property type="molecule type" value="Genomic_DNA"/>
</dbReference>
<name>A0A5C6UYL9_9FLAO</name>
<evidence type="ECO:0000256" key="1">
    <source>
        <dbReference type="ARBA" id="ARBA00022729"/>
    </source>
</evidence>